<feature type="compositionally biased region" description="Polar residues" evidence="8">
    <location>
        <begin position="390"/>
        <end position="403"/>
    </location>
</feature>
<dbReference type="SUPFAM" id="SSF143081">
    <property type="entry name" value="BB1717-like"/>
    <property type="match status" value="1"/>
</dbReference>
<feature type="compositionally biased region" description="Low complexity" evidence="8">
    <location>
        <begin position="425"/>
        <end position="434"/>
    </location>
</feature>
<comment type="similarity">
    <text evidence="1">Belongs to the SOS response-associated peptidase family.</text>
</comment>
<keyword evidence="6" id="KW-0238">DNA-binding</keyword>
<feature type="compositionally biased region" description="Basic and acidic residues" evidence="8">
    <location>
        <begin position="309"/>
        <end position="340"/>
    </location>
</feature>
<dbReference type="Gene3D" id="3.90.1680.10">
    <property type="entry name" value="SOS response associated peptidase-like"/>
    <property type="match status" value="1"/>
</dbReference>
<dbReference type="RefSeq" id="XP_030997525.1">
    <property type="nucleotide sequence ID" value="XM_031135555.1"/>
</dbReference>
<evidence type="ECO:0000256" key="7">
    <source>
        <dbReference type="ARBA" id="ARBA00023239"/>
    </source>
</evidence>
<comment type="caution">
    <text evidence="9">The sequence shown here is derived from an EMBL/GenBank/DDBJ whole genome shotgun (WGS) entry which is preliminary data.</text>
</comment>
<keyword evidence="5" id="KW-0190">Covalent protein-DNA linkage</keyword>
<dbReference type="STRING" id="1093900.A0A507BB11"/>
<dbReference type="EMBL" id="SKBQ01000001">
    <property type="protein sequence ID" value="TPX15814.1"/>
    <property type="molecule type" value="Genomic_DNA"/>
</dbReference>
<dbReference type="OrthoDB" id="2111841at2759"/>
<evidence type="ECO:0000256" key="3">
    <source>
        <dbReference type="ARBA" id="ARBA00022763"/>
    </source>
</evidence>
<protein>
    <submittedName>
        <fullName evidence="9">Uncharacterized protein</fullName>
    </submittedName>
</protein>
<dbReference type="GO" id="GO:0008233">
    <property type="term" value="F:peptidase activity"/>
    <property type="evidence" value="ECO:0007669"/>
    <property type="project" value="UniProtKB-KW"/>
</dbReference>
<evidence type="ECO:0000256" key="4">
    <source>
        <dbReference type="ARBA" id="ARBA00022801"/>
    </source>
</evidence>
<dbReference type="GO" id="GO:0106300">
    <property type="term" value="P:protein-DNA covalent cross-linking repair"/>
    <property type="evidence" value="ECO:0007669"/>
    <property type="project" value="InterPro"/>
</dbReference>
<accession>A0A507BB11</accession>
<dbReference type="PANTHER" id="PTHR13604:SF0">
    <property type="entry name" value="ABASIC SITE PROCESSING PROTEIN HMCES"/>
    <property type="match status" value="1"/>
</dbReference>
<evidence type="ECO:0000256" key="6">
    <source>
        <dbReference type="ARBA" id="ARBA00023125"/>
    </source>
</evidence>
<evidence type="ECO:0000256" key="2">
    <source>
        <dbReference type="ARBA" id="ARBA00022670"/>
    </source>
</evidence>
<evidence type="ECO:0000256" key="1">
    <source>
        <dbReference type="ARBA" id="ARBA00008136"/>
    </source>
</evidence>
<feature type="compositionally biased region" description="Basic and acidic residues" evidence="8">
    <location>
        <begin position="347"/>
        <end position="357"/>
    </location>
</feature>
<reference evidence="9 10" key="1">
    <citation type="submission" date="2019-06" db="EMBL/GenBank/DDBJ databases">
        <title>Draft genome sequence of the filamentous fungus Phialemoniopsis curvata isolated from diesel fuel.</title>
        <authorList>
            <person name="Varaljay V.A."/>
            <person name="Lyon W.J."/>
            <person name="Crouch A.L."/>
            <person name="Drake C.E."/>
            <person name="Hollomon J.M."/>
            <person name="Nadeau L.J."/>
            <person name="Nunn H.S."/>
            <person name="Stevenson B.S."/>
            <person name="Bojanowski C.L."/>
            <person name="Crookes-Goodson W.J."/>
        </authorList>
    </citation>
    <scope>NUCLEOTIDE SEQUENCE [LARGE SCALE GENOMIC DNA]</scope>
    <source>
        <strain evidence="9 10">D216</strain>
    </source>
</reference>
<dbReference type="FunCoup" id="A0A507BB11">
    <property type="interactions" value="576"/>
</dbReference>
<dbReference type="Proteomes" id="UP000319257">
    <property type="component" value="Unassembled WGS sequence"/>
</dbReference>
<keyword evidence="3" id="KW-0227">DNA damage</keyword>
<evidence type="ECO:0000313" key="9">
    <source>
        <dbReference type="EMBL" id="TPX15814.1"/>
    </source>
</evidence>
<evidence type="ECO:0000256" key="5">
    <source>
        <dbReference type="ARBA" id="ARBA00023124"/>
    </source>
</evidence>
<dbReference type="GO" id="GO:0006508">
    <property type="term" value="P:proteolysis"/>
    <property type="evidence" value="ECO:0007669"/>
    <property type="project" value="UniProtKB-KW"/>
</dbReference>
<keyword evidence="4" id="KW-0378">Hydrolase</keyword>
<feature type="compositionally biased region" description="Polar residues" evidence="8">
    <location>
        <begin position="411"/>
        <end position="423"/>
    </location>
</feature>
<dbReference type="Pfam" id="PF02586">
    <property type="entry name" value="SRAP"/>
    <property type="match status" value="1"/>
</dbReference>
<proteinExistence type="inferred from homology"/>
<name>A0A507BB11_9PEZI</name>
<organism evidence="9 10">
    <name type="scientific">Thyridium curvatum</name>
    <dbReference type="NCBI Taxonomy" id="1093900"/>
    <lineage>
        <taxon>Eukaryota</taxon>
        <taxon>Fungi</taxon>
        <taxon>Dikarya</taxon>
        <taxon>Ascomycota</taxon>
        <taxon>Pezizomycotina</taxon>
        <taxon>Sordariomycetes</taxon>
        <taxon>Sordariomycetidae</taxon>
        <taxon>Thyridiales</taxon>
        <taxon>Thyridiaceae</taxon>
        <taxon>Thyridium</taxon>
    </lineage>
</organism>
<dbReference type="AlphaFoldDB" id="A0A507BB11"/>
<dbReference type="InParanoid" id="A0A507BB11"/>
<keyword evidence="10" id="KW-1185">Reference proteome</keyword>
<evidence type="ECO:0000313" key="10">
    <source>
        <dbReference type="Proteomes" id="UP000319257"/>
    </source>
</evidence>
<feature type="region of interest" description="Disordered" evidence="8">
    <location>
        <begin position="301"/>
        <end position="447"/>
    </location>
</feature>
<dbReference type="PANTHER" id="PTHR13604">
    <property type="entry name" value="DC12-RELATED"/>
    <property type="match status" value="1"/>
</dbReference>
<dbReference type="InterPro" id="IPR036590">
    <property type="entry name" value="SRAP-like"/>
</dbReference>
<keyword evidence="2" id="KW-0645">Protease</keyword>
<keyword evidence="7" id="KW-0456">Lyase</keyword>
<feature type="compositionally biased region" description="Polar residues" evidence="8">
    <location>
        <begin position="437"/>
        <end position="447"/>
    </location>
</feature>
<dbReference type="GO" id="GO:0016829">
    <property type="term" value="F:lyase activity"/>
    <property type="evidence" value="ECO:0007669"/>
    <property type="project" value="UniProtKB-KW"/>
</dbReference>
<sequence>MCGRYALYLRPSQVRRMLQDNDMQVDDYPADEGEGAPRQSYNFAPGYHGIVYRADVPDWGAGPRRSGGGAQQDKEARGDAPPPAAAAEGHNADASEASRAVHYKLQSMKWGLVPFWTKRNPDYPSVLKTINCRDDSLASAGGMWASMKARKRCVVVAQGFYEWLQKGKEKVPHFVKRKDGGLMCFAGLWDVVQYEDDPQKHYTYTIITTDSNKQLRFLHDRMPVILDAGSDALRVWLDPARHEWSRELQALLRPFAGELEVYPVSKEVGKVGNNSPSFIVPVASRENKSNIANFFANASNKTSPTKVKKKEEDDGGAKDKPEVEIKQEVDKRDGSGDDSRTAVVKTESVEEASREADDGGMQASPLPKGIKREADVDEDQWSPPAKKAATGSSPAKQTPSSPVKQVGRPKISSTSNGTANKSPSKAAAAAAKAAGSQKITKFFANSS</sequence>
<evidence type="ECO:0000256" key="8">
    <source>
        <dbReference type="SAM" id="MobiDB-lite"/>
    </source>
</evidence>
<feature type="region of interest" description="Disordered" evidence="8">
    <location>
        <begin position="61"/>
        <end position="93"/>
    </location>
</feature>
<dbReference type="GO" id="GO:0003697">
    <property type="term" value="F:single-stranded DNA binding"/>
    <property type="evidence" value="ECO:0007669"/>
    <property type="project" value="InterPro"/>
</dbReference>
<dbReference type="GeneID" id="41967595"/>
<dbReference type="InterPro" id="IPR003738">
    <property type="entry name" value="SRAP"/>
</dbReference>
<gene>
    <name evidence="9" type="ORF">E0L32_000148</name>
</gene>